<dbReference type="RefSeq" id="WP_104913944.1">
    <property type="nucleotide sequence ID" value="NZ_CP026923.1"/>
</dbReference>
<dbReference type="GO" id="GO:0008168">
    <property type="term" value="F:methyltransferase activity"/>
    <property type="evidence" value="ECO:0007669"/>
    <property type="project" value="UniProtKB-KW"/>
</dbReference>
<dbReference type="KEGG" id="psai:C3B54_111535"/>
<organism evidence="1 2">
    <name type="scientific">Pontimonas salivibrio</name>
    <dbReference type="NCBI Taxonomy" id="1159327"/>
    <lineage>
        <taxon>Bacteria</taxon>
        <taxon>Bacillati</taxon>
        <taxon>Actinomycetota</taxon>
        <taxon>Actinomycetes</taxon>
        <taxon>Micrococcales</taxon>
        <taxon>Microbacteriaceae</taxon>
        <taxon>Pontimonas</taxon>
    </lineage>
</organism>
<reference evidence="1 2" key="1">
    <citation type="submission" date="2018-02" db="EMBL/GenBank/DDBJ databases">
        <title>Complete genome of the streamlined marine actinobacterium Pontimonas salivibrio CL-TW6 adapted to coastal planktonic lifestype.</title>
        <authorList>
            <person name="Cho B.C."/>
            <person name="Hardies S.C."/>
            <person name="Jang G.I."/>
            <person name="Hwang C.Y."/>
        </authorList>
    </citation>
    <scope>NUCLEOTIDE SEQUENCE [LARGE SCALE GENOMIC DNA]</scope>
    <source>
        <strain evidence="1 2">CL-TW6</strain>
    </source>
</reference>
<keyword evidence="2" id="KW-1185">Reference proteome</keyword>
<evidence type="ECO:0000313" key="1">
    <source>
        <dbReference type="EMBL" id="AVG24473.1"/>
    </source>
</evidence>
<accession>A0A2L2BS21</accession>
<dbReference type="SUPFAM" id="SSF53335">
    <property type="entry name" value="S-adenosyl-L-methionine-dependent methyltransferases"/>
    <property type="match status" value="1"/>
</dbReference>
<dbReference type="Gene3D" id="3.40.50.150">
    <property type="entry name" value="Vaccinia Virus protein VP39"/>
    <property type="match status" value="1"/>
</dbReference>
<dbReference type="OrthoDB" id="938855at2"/>
<keyword evidence="1" id="KW-0808">Transferase</keyword>
<dbReference type="GO" id="GO:0032259">
    <property type="term" value="P:methylation"/>
    <property type="evidence" value="ECO:0007669"/>
    <property type="project" value="UniProtKB-KW"/>
</dbReference>
<evidence type="ECO:0000313" key="2">
    <source>
        <dbReference type="Proteomes" id="UP000243077"/>
    </source>
</evidence>
<keyword evidence="1" id="KW-0489">Methyltransferase</keyword>
<protein>
    <submittedName>
        <fullName evidence="1">O-methyltransferase</fullName>
    </submittedName>
</protein>
<dbReference type="AlphaFoldDB" id="A0A2L2BS21"/>
<proteinExistence type="predicted"/>
<dbReference type="EMBL" id="CP026923">
    <property type="protein sequence ID" value="AVG24473.1"/>
    <property type="molecule type" value="Genomic_DNA"/>
</dbReference>
<name>A0A2L2BS21_9MICO</name>
<sequence>MALTHLLLRGWASLVHTARRVLQRLGLLRWIDQWAQSSRIGLWVRSLFSLYDVEDFVRLDLPWWTFDSISHVDHFLAERTNARVFEWGSGASTIWLEKCAVSVVSVEYDSQWLALMKPLVGRNTKIIHTPAQPNTNPSIGSQMWGHKDLDYRDYVDAIDHVDGQFDLIVIDGRARSACLEKAVERLAPEGMVVFDNTNRRRYRAALVAVRETFEDTVTTGLTPSLPWSTQTTLLRKNRG</sequence>
<dbReference type="InterPro" id="IPR029063">
    <property type="entry name" value="SAM-dependent_MTases_sf"/>
</dbReference>
<dbReference type="Proteomes" id="UP000243077">
    <property type="component" value="Chromosome"/>
</dbReference>
<gene>
    <name evidence="1" type="ORF">C3B54_111535</name>
</gene>